<organism evidence="1 2">
    <name type="scientific">Tepiditoga spiralis</name>
    <dbReference type="NCBI Taxonomy" id="2108365"/>
    <lineage>
        <taxon>Bacteria</taxon>
        <taxon>Thermotogati</taxon>
        <taxon>Thermotogota</taxon>
        <taxon>Thermotogae</taxon>
        <taxon>Petrotogales</taxon>
        <taxon>Petrotogaceae</taxon>
        <taxon>Tepiditoga</taxon>
    </lineage>
</organism>
<proteinExistence type="predicted"/>
<gene>
    <name evidence="1" type="ORF">OSSY52_18900</name>
</gene>
<accession>A0A7G1GC48</accession>
<dbReference type="Proteomes" id="UP000516361">
    <property type="component" value="Chromosome"/>
</dbReference>
<dbReference type="AlphaFoldDB" id="A0A7G1GC48"/>
<dbReference type="RefSeq" id="WP_190614497.1">
    <property type="nucleotide sequence ID" value="NZ_AP018712.1"/>
</dbReference>
<evidence type="ECO:0000313" key="2">
    <source>
        <dbReference type="Proteomes" id="UP000516361"/>
    </source>
</evidence>
<dbReference type="KEGG" id="ocy:OSSY52_18900"/>
<dbReference type="EMBL" id="AP018712">
    <property type="protein sequence ID" value="BBE31749.1"/>
    <property type="molecule type" value="Genomic_DNA"/>
</dbReference>
<evidence type="ECO:0000313" key="1">
    <source>
        <dbReference type="EMBL" id="BBE31749.1"/>
    </source>
</evidence>
<name>A0A7G1GC48_9BACT</name>
<sequence length="61" mass="7528">MFIFKKNINPEKLFKYYKKLFPKLKSEMILKLVNKHIDLYGNEESKRNFEIFQNNKSKKEN</sequence>
<keyword evidence="2" id="KW-1185">Reference proteome</keyword>
<reference evidence="1 2" key="1">
    <citation type="submission" date="2018-06" db="EMBL/GenBank/DDBJ databases">
        <title>Genome sequencing of Oceanotoga sp. sy52.</title>
        <authorList>
            <person name="Mori K."/>
        </authorList>
    </citation>
    <scope>NUCLEOTIDE SEQUENCE [LARGE SCALE GENOMIC DNA]</scope>
    <source>
        <strain evidence="2">sy52</strain>
    </source>
</reference>
<protein>
    <submittedName>
        <fullName evidence="1">Uncharacterized protein</fullName>
    </submittedName>
</protein>
<dbReference type="InParanoid" id="A0A7G1GC48"/>